<name>A0A318T9B6_9HYPH</name>
<sequence>MDLLIRASSHPPLPCRASPPQGGRLAVINDGSYSATLAIGIYACEGVISPLEGEMAGKPEEGERKRGNAYRFESDNSNNYLYLKKLSLKRRHPMFVSLSPQAVLKTKANYISFP</sequence>
<accession>A0A318T9B6</accession>
<proteinExistence type="predicted"/>
<keyword evidence="2" id="KW-1185">Reference proteome</keyword>
<dbReference type="EMBL" id="QJTF01000002">
    <property type="protein sequence ID" value="PYE90068.1"/>
    <property type="molecule type" value="Genomic_DNA"/>
</dbReference>
<reference evidence="1 2" key="1">
    <citation type="submission" date="2018-06" db="EMBL/GenBank/DDBJ databases">
        <title>Genomic Encyclopedia of Type Strains, Phase III (KMG-III): the genomes of soil and plant-associated and newly described type strains.</title>
        <authorList>
            <person name="Whitman W."/>
        </authorList>
    </citation>
    <scope>NUCLEOTIDE SEQUENCE [LARGE SCALE GENOMIC DNA]</scope>
    <source>
        <strain evidence="1 2">ORS 1419</strain>
    </source>
</reference>
<dbReference type="Proteomes" id="UP000247454">
    <property type="component" value="Unassembled WGS sequence"/>
</dbReference>
<protein>
    <submittedName>
        <fullName evidence="1">Uncharacterized protein</fullName>
    </submittedName>
</protein>
<evidence type="ECO:0000313" key="1">
    <source>
        <dbReference type="EMBL" id="PYE90068.1"/>
    </source>
</evidence>
<comment type="caution">
    <text evidence="1">The sequence shown here is derived from an EMBL/GenBank/DDBJ whole genome shotgun (WGS) entry which is preliminary data.</text>
</comment>
<evidence type="ECO:0000313" key="2">
    <source>
        <dbReference type="Proteomes" id="UP000247454"/>
    </source>
</evidence>
<dbReference type="AlphaFoldDB" id="A0A318T9B6"/>
<organism evidence="1 2">
    <name type="scientific">Phyllobacterium leguminum</name>
    <dbReference type="NCBI Taxonomy" id="314237"/>
    <lineage>
        <taxon>Bacteria</taxon>
        <taxon>Pseudomonadati</taxon>
        <taxon>Pseudomonadota</taxon>
        <taxon>Alphaproteobacteria</taxon>
        <taxon>Hyphomicrobiales</taxon>
        <taxon>Phyllobacteriaceae</taxon>
        <taxon>Phyllobacterium</taxon>
    </lineage>
</organism>
<gene>
    <name evidence="1" type="ORF">C7477_102156</name>
</gene>